<feature type="transmembrane region" description="Helical" evidence="6">
    <location>
        <begin position="249"/>
        <end position="270"/>
    </location>
</feature>
<dbReference type="GO" id="GO:0140359">
    <property type="term" value="F:ABC-type transporter activity"/>
    <property type="evidence" value="ECO:0007669"/>
    <property type="project" value="InterPro"/>
</dbReference>
<evidence type="ECO:0000313" key="8">
    <source>
        <dbReference type="EMBL" id="MBB5896786.1"/>
    </source>
</evidence>
<protein>
    <recommendedName>
        <fullName evidence="6">Transport permease protein</fullName>
    </recommendedName>
</protein>
<keyword evidence="5" id="KW-0046">Antibiotic resistance</keyword>
<dbReference type="InterPro" id="IPR013525">
    <property type="entry name" value="ABC2_TM"/>
</dbReference>
<dbReference type="Pfam" id="PF01061">
    <property type="entry name" value="ABC2_membrane"/>
    <property type="match status" value="1"/>
</dbReference>
<evidence type="ECO:0000256" key="4">
    <source>
        <dbReference type="ARBA" id="ARBA00023136"/>
    </source>
</evidence>
<keyword evidence="6" id="KW-1003">Cell membrane</keyword>
<feature type="transmembrane region" description="Helical" evidence="6">
    <location>
        <begin position="45"/>
        <end position="68"/>
    </location>
</feature>
<dbReference type="RefSeq" id="WP_184869294.1">
    <property type="nucleotide sequence ID" value="NZ_BAAAWY010000004.1"/>
</dbReference>
<accession>A0A7W9KQE4</accession>
<keyword evidence="3 6" id="KW-1133">Transmembrane helix</keyword>
<organism evidence="8 9">
    <name type="scientific">Kutzneria kofuensis</name>
    <dbReference type="NCBI Taxonomy" id="103725"/>
    <lineage>
        <taxon>Bacteria</taxon>
        <taxon>Bacillati</taxon>
        <taxon>Actinomycetota</taxon>
        <taxon>Actinomycetes</taxon>
        <taxon>Pseudonocardiales</taxon>
        <taxon>Pseudonocardiaceae</taxon>
        <taxon>Kutzneria</taxon>
    </lineage>
</organism>
<dbReference type="EMBL" id="JACHIR010000002">
    <property type="protein sequence ID" value="MBB5896786.1"/>
    <property type="molecule type" value="Genomic_DNA"/>
</dbReference>
<dbReference type="AlphaFoldDB" id="A0A7W9KQE4"/>
<keyword evidence="2 6" id="KW-0812">Transmembrane</keyword>
<evidence type="ECO:0000313" key="9">
    <source>
        <dbReference type="Proteomes" id="UP000585638"/>
    </source>
</evidence>
<dbReference type="InterPro" id="IPR047817">
    <property type="entry name" value="ABC2_TM_bact-type"/>
</dbReference>
<feature type="transmembrane region" description="Helical" evidence="6">
    <location>
        <begin position="130"/>
        <end position="152"/>
    </location>
</feature>
<sequence length="279" mass="29628">MTSPTLTTPGVRAVARGARRTPPSPLRVLLAVLARDIKVTFTKDFGSFVVQIAAQPLLMLFIFAKVLGALGFTSDGLNDVLVPGTVSYSVFLAAMQAVSLPLVVEFGYTREIEDRLMAPVRTSLIAVEKVAVAAVRGLIAMVLMFPAGELVVGGVELHWSGLPLAVLVGFLGGWAGGAVGLIIGTFLPANKVNIMYALILAPLLFTGCSQYPWPSLARLPWFQVVTALNPMTYSSEGIRAAVVPQVPHLSVLVCLPALVGFCVLLTAIGIRGFRRRAMS</sequence>
<feature type="transmembrane region" description="Helical" evidence="6">
    <location>
        <begin position="164"/>
        <end position="187"/>
    </location>
</feature>
<dbReference type="InterPro" id="IPR052522">
    <property type="entry name" value="ABC-2_transport_permease"/>
</dbReference>
<evidence type="ECO:0000256" key="5">
    <source>
        <dbReference type="ARBA" id="ARBA00023251"/>
    </source>
</evidence>
<dbReference type="Proteomes" id="UP000585638">
    <property type="component" value="Unassembled WGS sequence"/>
</dbReference>
<dbReference type="PIRSF" id="PIRSF006648">
    <property type="entry name" value="DrrB"/>
    <property type="match status" value="1"/>
</dbReference>
<dbReference type="InterPro" id="IPR000412">
    <property type="entry name" value="ABC_2_transport"/>
</dbReference>
<feature type="transmembrane region" description="Helical" evidence="6">
    <location>
        <begin position="88"/>
        <end position="109"/>
    </location>
</feature>
<feature type="transmembrane region" description="Helical" evidence="6">
    <location>
        <begin position="194"/>
        <end position="213"/>
    </location>
</feature>
<comment type="similarity">
    <text evidence="6">Belongs to the ABC-2 integral membrane protein family.</text>
</comment>
<gene>
    <name evidence="8" type="ORF">BJ998_008045</name>
</gene>
<evidence type="ECO:0000256" key="2">
    <source>
        <dbReference type="ARBA" id="ARBA00022692"/>
    </source>
</evidence>
<dbReference type="PANTHER" id="PTHR43332:SF2">
    <property type="entry name" value="INNER MEMBRANE TRANSPORT PERMEASE YADH"/>
    <property type="match status" value="1"/>
</dbReference>
<feature type="domain" description="ABC transmembrane type-2" evidence="7">
    <location>
        <begin position="47"/>
        <end position="276"/>
    </location>
</feature>
<evidence type="ECO:0000256" key="6">
    <source>
        <dbReference type="RuleBase" id="RU361157"/>
    </source>
</evidence>
<evidence type="ECO:0000256" key="1">
    <source>
        <dbReference type="ARBA" id="ARBA00004141"/>
    </source>
</evidence>
<evidence type="ECO:0000256" key="3">
    <source>
        <dbReference type="ARBA" id="ARBA00022989"/>
    </source>
</evidence>
<comment type="subcellular location">
    <subcellularLocation>
        <location evidence="6">Cell membrane</location>
        <topology evidence="6">Multi-pass membrane protein</topology>
    </subcellularLocation>
    <subcellularLocation>
        <location evidence="1">Membrane</location>
        <topology evidence="1">Multi-pass membrane protein</topology>
    </subcellularLocation>
</comment>
<keyword evidence="9" id="KW-1185">Reference proteome</keyword>
<proteinExistence type="inferred from homology"/>
<reference evidence="8 9" key="1">
    <citation type="submission" date="2020-08" db="EMBL/GenBank/DDBJ databases">
        <title>Sequencing the genomes of 1000 actinobacteria strains.</title>
        <authorList>
            <person name="Klenk H.-P."/>
        </authorList>
    </citation>
    <scope>NUCLEOTIDE SEQUENCE [LARGE SCALE GENOMIC DNA]</scope>
    <source>
        <strain evidence="8 9">DSM 43851</strain>
    </source>
</reference>
<name>A0A7W9KQE4_9PSEU</name>
<comment type="caution">
    <text evidence="8">The sequence shown here is derived from an EMBL/GenBank/DDBJ whole genome shotgun (WGS) entry which is preliminary data.</text>
</comment>
<keyword evidence="6" id="KW-0813">Transport</keyword>
<evidence type="ECO:0000259" key="7">
    <source>
        <dbReference type="PROSITE" id="PS51012"/>
    </source>
</evidence>
<dbReference type="PROSITE" id="PS51012">
    <property type="entry name" value="ABC_TM2"/>
    <property type="match status" value="1"/>
</dbReference>
<dbReference type="PANTHER" id="PTHR43332">
    <property type="entry name" value="INNER MEMBRANE TRANSPORT PERMEASE YADH-RELATED"/>
    <property type="match status" value="1"/>
</dbReference>
<dbReference type="GO" id="GO:0043190">
    <property type="term" value="C:ATP-binding cassette (ABC) transporter complex"/>
    <property type="evidence" value="ECO:0007669"/>
    <property type="project" value="InterPro"/>
</dbReference>
<dbReference type="GO" id="GO:0046677">
    <property type="term" value="P:response to antibiotic"/>
    <property type="evidence" value="ECO:0007669"/>
    <property type="project" value="UniProtKB-KW"/>
</dbReference>
<keyword evidence="4 6" id="KW-0472">Membrane</keyword>